<accession>A0AAN9U2G4</accession>
<dbReference type="Pfam" id="PF04082">
    <property type="entry name" value="Fungal_trans"/>
    <property type="match status" value="1"/>
</dbReference>
<dbReference type="GO" id="GO:0000435">
    <property type="term" value="P:positive regulation of transcription from RNA polymerase II promoter by galactose"/>
    <property type="evidence" value="ECO:0007669"/>
    <property type="project" value="TreeGrafter"/>
</dbReference>
<dbReference type="EMBL" id="JAJSPL020000030">
    <property type="protein sequence ID" value="KAK7737341.1"/>
    <property type="molecule type" value="Genomic_DNA"/>
</dbReference>
<dbReference type="CDD" id="cd12148">
    <property type="entry name" value="fungal_TF_MHR"/>
    <property type="match status" value="1"/>
</dbReference>
<evidence type="ECO:0000313" key="7">
    <source>
        <dbReference type="EMBL" id="KAK7737341.1"/>
    </source>
</evidence>
<feature type="domain" description="Zn(2)-C6 fungal-type" evidence="6">
    <location>
        <begin position="25"/>
        <end position="54"/>
    </location>
</feature>
<keyword evidence="4" id="KW-0539">Nucleus</keyword>
<evidence type="ECO:0000256" key="1">
    <source>
        <dbReference type="ARBA" id="ARBA00022723"/>
    </source>
</evidence>
<dbReference type="InterPro" id="IPR051127">
    <property type="entry name" value="Fungal_SecMet_Regulators"/>
</dbReference>
<sequence length="839" mass="93186">MSSDSPSTRSPAPVRRTKRQQVARACDFCRAQRVRCDAHLPCHNCESRGRQCSNRGDIRTLAQALSEIQKLRLQVKELQQQQQQQLAPPAAMTDESVIVEEYQHTASVLDCVQDHKKTPWLGVFVRGSRSRQTSYYGPSSAYYFLKSISEFLTNELQQPQPDHQLQPRAANRILDEPGSPEDGEDEDSDTAETRGINHEHPHGQPYRPPSSIKTSPVLLTRAQEEYFLSLFWDFYFCTLPILDEDDFRTQYRSLWDTAANSWRRPSALVDIVLALCMQYGMAFMPRPVHQKHTHANSAAGHTIDRDDSTLAGRWYYRRSQALVARELESPTLATVQCQLYTAIYLSCASFQNMAHTTLSLAVRAAHILGLHLAPPPGLPLRERELRKRLWWGIATAEAKTCIKLGRPFSFDQVNVSCPFPDDSQEAACQPGSTLGHYVGGDNDRAEAEVVTWLTYAVCCQKLVAITRAVYADLYDVFASLLYANGITSPYQDPGVLEQAAKYLAQRIGVLHSWHRCSVPEGMKAPRRNGGAPFSTDRTPMELGDGMGTGSGLKVAPLWLRRQRICLELVYHTMAMNLYRPFVNFNTVSGSSNNTGSSRSHQNYPQIPREGNSGYAPFTASCATACISHAIAHTQLVHQVLSETDLLDGWHECFQWQWNATVTIIGYLLAHPLGPSTAAARRAAHRAVEAFELFGRNNIAVARSAASVTRDLVAKADLLVGRLMGSSAELGRPFGSSQQQMQQAATTNGQQPSVSEAAARQDFVSAPAPRVDLENPASCPPSSRIPSSSADQQSQFEAFSWTTTDFSGFMDLAMTVDSFNNFDDLLAETCNPADLWDNML</sequence>
<dbReference type="PANTHER" id="PTHR47424:SF12">
    <property type="entry name" value="TRANSCRIPTION FACTOR ASQA"/>
    <property type="match status" value="1"/>
</dbReference>
<dbReference type="PROSITE" id="PS00463">
    <property type="entry name" value="ZN2_CY6_FUNGAL_1"/>
    <property type="match status" value="1"/>
</dbReference>
<evidence type="ECO:0000313" key="8">
    <source>
        <dbReference type="Proteomes" id="UP001320245"/>
    </source>
</evidence>
<evidence type="ECO:0000256" key="2">
    <source>
        <dbReference type="ARBA" id="ARBA00023015"/>
    </source>
</evidence>
<gene>
    <name evidence="7" type="ORF">SLS53_006644</name>
</gene>
<feature type="compositionally biased region" description="Acidic residues" evidence="5">
    <location>
        <begin position="178"/>
        <end position="190"/>
    </location>
</feature>
<keyword evidence="8" id="KW-1185">Reference proteome</keyword>
<comment type="caution">
    <text evidence="7">The sequence shown here is derived from an EMBL/GenBank/DDBJ whole genome shotgun (WGS) entry which is preliminary data.</text>
</comment>
<dbReference type="SMART" id="SM00906">
    <property type="entry name" value="Fungal_trans"/>
    <property type="match status" value="1"/>
</dbReference>
<feature type="region of interest" description="Disordered" evidence="5">
    <location>
        <begin position="730"/>
        <end position="790"/>
    </location>
</feature>
<dbReference type="InterPro" id="IPR036864">
    <property type="entry name" value="Zn2-C6_fun-type_DNA-bd_sf"/>
</dbReference>
<evidence type="ECO:0000256" key="3">
    <source>
        <dbReference type="ARBA" id="ARBA00023163"/>
    </source>
</evidence>
<dbReference type="GO" id="GO:0008270">
    <property type="term" value="F:zinc ion binding"/>
    <property type="evidence" value="ECO:0007669"/>
    <property type="project" value="InterPro"/>
</dbReference>
<organism evidence="7 8">
    <name type="scientific">Cytospora paraplurivora</name>
    <dbReference type="NCBI Taxonomy" id="2898453"/>
    <lineage>
        <taxon>Eukaryota</taxon>
        <taxon>Fungi</taxon>
        <taxon>Dikarya</taxon>
        <taxon>Ascomycota</taxon>
        <taxon>Pezizomycotina</taxon>
        <taxon>Sordariomycetes</taxon>
        <taxon>Sordariomycetidae</taxon>
        <taxon>Diaporthales</taxon>
        <taxon>Cytosporaceae</taxon>
        <taxon>Cytospora</taxon>
    </lineage>
</organism>
<keyword evidence="2" id="KW-0805">Transcription regulation</keyword>
<reference evidence="7 8" key="1">
    <citation type="journal article" date="2023" name="PLoS ONE">
        <title>Cytospora paraplurivora sp. nov. isolated from orchards with fruit tree decline syndrome in Ontario, Canada.</title>
        <authorList>
            <person name="Ilyukhin E."/>
            <person name="Nguyen H.D.T."/>
            <person name="Castle A.J."/>
            <person name="Ellouze W."/>
        </authorList>
    </citation>
    <scope>NUCLEOTIDE SEQUENCE [LARGE SCALE GENOMIC DNA]</scope>
    <source>
        <strain evidence="7 8">FDS-564</strain>
    </source>
</reference>
<dbReference type="GO" id="GO:0005634">
    <property type="term" value="C:nucleus"/>
    <property type="evidence" value="ECO:0007669"/>
    <property type="project" value="TreeGrafter"/>
</dbReference>
<keyword evidence="3" id="KW-0804">Transcription</keyword>
<dbReference type="Pfam" id="PF00172">
    <property type="entry name" value="Zn_clus"/>
    <property type="match status" value="1"/>
</dbReference>
<evidence type="ECO:0000256" key="4">
    <source>
        <dbReference type="ARBA" id="ARBA00023242"/>
    </source>
</evidence>
<feature type="compositionally biased region" description="Low complexity" evidence="5">
    <location>
        <begin position="775"/>
        <end position="788"/>
    </location>
</feature>
<dbReference type="GO" id="GO:0006351">
    <property type="term" value="P:DNA-templated transcription"/>
    <property type="evidence" value="ECO:0007669"/>
    <property type="project" value="InterPro"/>
</dbReference>
<proteinExistence type="predicted"/>
<dbReference type="AlphaFoldDB" id="A0AAN9U2G4"/>
<dbReference type="PANTHER" id="PTHR47424">
    <property type="entry name" value="REGULATORY PROTEIN GAL4"/>
    <property type="match status" value="1"/>
</dbReference>
<dbReference type="SUPFAM" id="SSF57701">
    <property type="entry name" value="Zn2/Cys6 DNA-binding domain"/>
    <property type="match status" value="1"/>
</dbReference>
<feature type="compositionally biased region" description="Basic and acidic residues" evidence="5">
    <location>
        <begin position="191"/>
        <end position="202"/>
    </location>
</feature>
<feature type="region of interest" description="Disordered" evidence="5">
    <location>
        <begin position="524"/>
        <end position="544"/>
    </location>
</feature>
<evidence type="ECO:0000259" key="6">
    <source>
        <dbReference type="PROSITE" id="PS50048"/>
    </source>
</evidence>
<feature type="region of interest" description="Disordered" evidence="5">
    <location>
        <begin position="173"/>
        <end position="211"/>
    </location>
</feature>
<keyword evidence="1" id="KW-0479">Metal-binding</keyword>
<dbReference type="SMART" id="SM00066">
    <property type="entry name" value="GAL4"/>
    <property type="match status" value="1"/>
</dbReference>
<evidence type="ECO:0000256" key="5">
    <source>
        <dbReference type="SAM" id="MobiDB-lite"/>
    </source>
</evidence>
<dbReference type="PROSITE" id="PS50048">
    <property type="entry name" value="ZN2_CY6_FUNGAL_2"/>
    <property type="match status" value="1"/>
</dbReference>
<feature type="compositionally biased region" description="Low complexity" evidence="5">
    <location>
        <begin position="734"/>
        <end position="750"/>
    </location>
</feature>
<dbReference type="GO" id="GO:0000978">
    <property type="term" value="F:RNA polymerase II cis-regulatory region sequence-specific DNA binding"/>
    <property type="evidence" value="ECO:0007669"/>
    <property type="project" value="TreeGrafter"/>
</dbReference>
<dbReference type="Gene3D" id="4.10.240.10">
    <property type="entry name" value="Zn(2)-C6 fungal-type DNA-binding domain"/>
    <property type="match status" value="1"/>
</dbReference>
<protein>
    <recommendedName>
        <fullName evidence="6">Zn(2)-C6 fungal-type domain-containing protein</fullName>
    </recommendedName>
</protein>
<dbReference type="InterPro" id="IPR001138">
    <property type="entry name" value="Zn2Cys6_DnaBD"/>
</dbReference>
<name>A0AAN9U2G4_9PEZI</name>
<dbReference type="InterPro" id="IPR007219">
    <property type="entry name" value="XnlR_reg_dom"/>
</dbReference>
<dbReference type="Proteomes" id="UP001320245">
    <property type="component" value="Unassembled WGS sequence"/>
</dbReference>
<dbReference type="GO" id="GO:0000981">
    <property type="term" value="F:DNA-binding transcription factor activity, RNA polymerase II-specific"/>
    <property type="evidence" value="ECO:0007669"/>
    <property type="project" value="InterPro"/>
</dbReference>
<dbReference type="CDD" id="cd00067">
    <property type="entry name" value="GAL4"/>
    <property type="match status" value="1"/>
</dbReference>